<name>A0A0F4NNR7_9VIBR</name>
<keyword evidence="2" id="KW-1185">Reference proteome</keyword>
<accession>A0A0F4NNR7</accession>
<evidence type="ECO:0008006" key="3">
    <source>
        <dbReference type="Google" id="ProtNLM"/>
    </source>
</evidence>
<organism evidence="1 2">
    <name type="scientific">Vibrio galatheae</name>
    <dbReference type="NCBI Taxonomy" id="579748"/>
    <lineage>
        <taxon>Bacteria</taxon>
        <taxon>Pseudomonadati</taxon>
        <taxon>Pseudomonadota</taxon>
        <taxon>Gammaproteobacteria</taxon>
        <taxon>Vibrionales</taxon>
        <taxon>Vibrionaceae</taxon>
        <taxon>Vibrio</taxon>
    </lineage>
</organism>
<dbReference type="Proteomes" id="UP000033673">
    <property type="component" value="Unassembled WGS sequence"/>
</dbReference>
<comment type="caution">
    <text evidence="1">The sequence shown here is derived from an EMBL/GenBank/DDBJ whole genome shotgun (WGS) entry which is preliminary data.</text>
</comment>
<dbReference type="RefSeq" id="WP_045954078.1">
    <property type="nucleotide sequence ID" value="NZ_JXXV01000006.1"/>
</dbReference>
<evidence type="ECO:0000313" key="2">
    <source>
        <dbReference type="Proteomes" id="UP000033673"/>
    </source>
</evidence>
<reference evidence="1 2" key="1">
    <citation type="journal article" date="2015" name="BMC Genomics">
        <title>Genome mining reveals unlocked bioactive potential of marine Gram-negative bacteria.</title>
        <authorList>
            <person name="Machado H."/>
            <person name="Sonnenschein E.C."/>
            <person name="Melchiorsen J."/>
            <person name="Gram L."/>
        </authorList>
    </citation>
    <scope>NUCLEOTIDE SEQUENCE [LARGE SCALE GENOMIC DNA]</scope>
    <source>
        <strain evidence="1 2">S2757</strain>
    </source>
</reference>
<evidence type="ECO:0000313" key="1">
    <source>
        <dbReference type="EMBL" id="KJY84810.1"/>
    </source>
</evidence>
<protein>
    <recommendedName>
        <fullName evidence="3">Recombinase RecT</fullName>
    </recommendedName>
</protein>
<dbReference type="AlphaFoldDB" id="A0A0F4NNR7"/>
<dbReference type="PATRIC" id="fig|579748.3.peg.434"/>
<gene>
    <name evidence="1" type="ORF">TW81_02100</name>
</gene>
<dbReference type="OrthoDB" id="8909920at2"/>
<proteinExistence type="predicted"/>
<dbReference type="EMBL" id="JXXV01000006">
    <property type="protein sequence ID" value="KJY84810.1"/>
    <property type="molecule type" value="Genomic_DNA"/>
</dbReference>
<sequence length="250" mass="27607">MNNVSTFSLTPTNLQEAMQMADLMAGSEMVPKDYQGKPGNVLVAVQMGAELGLKPVQALQNIAVVNGRPSVWGDGLRALVMSAPDLVGIEDTFDTQSMTARCVIKRKINGNVVEFIGEFSQADAQAAGLWGRNTWKSYPKKMLEWRAFGYAARKAYADRLRGIQLAEEMQDVQPQAQPERDITPEAKVVEAKSTYPQDRFESSLPKWKQAVAANKKTPKQIIEMVEVQFTLSDEQRTAIENLNAIDGEAA</sequence>
<dbReference type="STRING" id="579748.TW81_02100"/>